<dbReference type="GO" id="GO:0019240">
    <property type="term" value="P:citrulline biosynthetic process"/>
    <property type="evidence" value="ECO:0007669"/>
    <property type="project" value="TreeGrafter"/>
</dbReference>
<dbReference type="SUPFAM" id="SSF53671">
    <property type="entry name" value="Aspartate/ornithine carbamoyltransferase"/>
    <property type="match status" value="1"/>
</dbReference>
<dbReference type="EC" id="2.1.3.3" evidence="3 7"/>
<evidence type="ECO:0000256" key="7">
    <source>
        <dbReference type="NCBIfam" id="TIGR00658"/>
    </source>
</evidence>
<feature type="binding site" evidence="6">
    <location>
        <position position="84"/>
    </location>
    <ligand>
        <name>carbamoyl phosphate</name>
        <dbReference type="ChEBI" id="CHEBI:58228"/>
    </ligand>
</feature>
<dbReference type="Gene3D" id="3.40.50.1370">
    <property type="entry name" value="Aspartate/ornithine carbamoyltransferase"/>
    <property type="match status" value="2"/>
</dbReference>
<dbReference type="InterPro" id="IPR006131">
    <property type="entry name" value="Asp_carbamoyltransf_Asp/Orn-bd"/>
</dbReference>
<protein>
    <recommendedName>
        <fullName evidence="3 7">Ornithine carbamoyltransferase</fullName>
        <ecNumber evidence="3 7">2.1.3.3</ecNumber>
    </recommendedName>
</protein>
<dbReference type="PROSITE" id="PS00097">
    <property type="entry name" value="CARBAMOYLTRANSFERASE"/>
    <property type="match status" value="1"/>
</dbReference>
<evidence type="ECO:0000259" key="8">
    <source>
        <dbReference type="Pfam" id="PF00185"/>
    </source>
</evidence>
<dbReference type="InterPro" id="IPR006132">
    <property type="entry name" value="Asp/Orn_carbamoyltranf_P-bd"/>
</dbReference>
<feature type="binding site" evidence="6">
    <location>
        <position position="298"/>
    </location>
    <ligand>
        <name>carbamoyl phosphate</name>
        <dbReference type="ChEBI" id="CHEBI:58228"/>
    </ligand>
</feature>
<evidence type="ECO:0000313" key="11">
    <source>
        <dbReference type="Proteomes" id="UP000004793"/>
    </source>
</evidence>
<feature type="binding site" evidence="6">
    <location>
        <begin position="270"/>
        <end position="271"/>
    </location>
    <ligand>
        <name>carbamoyl phosphate</name>
        <dbReference type="ChEBI" id="CHEBI:58228"/>
    </ligand>
</feature>
<dbReference type="PANTHER" id="PTHR45753:SF3">
    <property type="entry name" value="ORNITHINE TRANSCARBAMYLASE, MITOCHONDRIAL"/>
    <property type="match status" value="1"/>
</dbReference>
<feature type="binding site" evidence="6">
    <location>
        <begin position="57"/>
        <end position="60"/>
    </location>
    <ligand>
        <name>carbamoyl phosphate</name>
        <dbReference type="ChEBI" id="CHEBI:58228"/>
    </ligand>
</feature>
<evidence type="ECO:0000256" key="4">
    <source>
        <dbReference type="ARBA" id="ARBA00022679"/>
    </source>
</evidence>
<dbReference type="Pfam" id="PF02729">
    <property type="entry name" value="OTCace_N"/>
    <property type="match status" value="1"/>
</dbReference>
<evidence type="ECO:0000256" key="5">
    <source>
        <dbReference type="ARBA" id="ARBA00048772"/>
    </source>
</evidence>
<dbReference type="InterPro" id="IPR036901">
    <property type="entry name" value="Asp/Orn_carbamoylTrfase_sf"/>
</dbReference>
<accession>A0A7U6JF47</accession>
<comment type="pathway">
    <text evidence="1">Amino-acid biosynthesis; L-arginine biosynthesis; L-arginine from L-ornithine and carbamoyl phosphate: step 1/3.</text>
</comment>
<keyword evidence="6" id="KW-0963">Cytoplasm</keyword>
<dbReference type="PANTHER" id="PTHR45753">
    <property type="entry name" value="ORNITHINE CARBAMOYLTRANSFERASE, MITOCHONDRIAL"/>
    <property type="match status" value="1"/>
</dbReference>
<dbReference type="FunFam" id="3.40.50.1370:FF:000008">
    <property type="entry name" value="Ornithine carbamoyltransferase"/>
    <property type="match status" value="1"/>
</dbReference>
<dbReference type="RefSeq" id="WP_014453495.1">
    <property type="nucleotide sequence ID" value="NC_017096.1"/>
</dbReference>
<comment type="similarity">
    <text evidence="2 6">Belongs to the aspartate/ornithine carbamoyltransferase superfamily. OTCase family.</text>
</comment>
<dbReference type="GO" id="GO:0004585">
    <property type="term" value="F:ornithine carbamoyltransferase activity"/>
    <property type="evidence" value="ECO:0007669"/>
    <property type="project" value="UniProtKB-UniRule"/>
</dbReference>
<name>A0A7U6JF47_CALEA</name>
<sequence length="310" mass="33984">MAKSLKGRSLLCLKDFTKEELEEFIFQGEKLKIDYYAGKKEKLLDGKTIAVLFEKPSTRTRISFAVAIHELGAFPLILETSNLQLVRGETVPDTAKVMGRMVQGIVARVFAQKTLEELAEFSGVPVINALSDFSHPCQALGDFLTIKEKKGKLQGIKLTYLGDGNNVANSLLIGGSILGLDVSLGCPKGFEPAKEVIDMALHFAKKSGSKIEITNDPAEAAKNADVLYTDVWASMGQEAEHDKRVAIMKPYQINSSILSHAKEDAIVMHCLPAHRGEEITDEVLDGPHSVVFDQAENRLHIQKAILSLLI</sequence>
<dbReference type="NCBIfam" id="NF001986">
    <property type="entry name" value="PRK00779.1"/>
    <property type="match status" value="1"/>
</dbReference>
<evidence type="ECO:0000256" key="6">
    <source>
        <dbReference type="HAMAP-Rule" id="MF_01109"/>
    </source>
</evidence>
<feature type="domain" description="Aspartate/ornithine carbamoyltransferase carbamoyl-P binding" evidence="9">
    <location>
        <begin position="8"/>
        <end position="148"/>
    </location>
</feature>
<feature type="binding site" evidence="6">
    <location>
        <position position="230"/>
    </location>
    <ligand>
        <name>L-ornithine</name>
        <dbReference type="ChEBI" id="CHEBI:46911"/>
    </ligand>
</feature>
<evidence type="ECO:0000256" key="3">
    <source>
        <dbReference type="ARBA" id="ARBA00013007"/>
    </source>
</evidence>
<evidence type="ECO:0000256" key="1">
    <source>
        <dbReference type="ARBA" id="ARBA00004975"/>
    </source>
</evidence>
<dbReference type="Proteomes" id="UP000004793">
    <property type="component" value="Chromosome"/>
</dbReference>
<dbReference type="NCBIfam" id="TIGR00658">
    <property type="entry name" value="orni_carb_tr"/>
    <property type="match status" value="1"/>
</dbReference>
<evidence type="ECO:0000256" key="2">
    <source>
        <dbReference type="ARBA" id="ARBA00007805"/>
    </source>
</evidence>
<proteinExistence type="inferred from homology"/>
<dbReference type="AlphaFoldDB" id="A0A7U6JF47"/>
<dbReference type="InterPro" id="IPR024904">
    <property type="entry name" value="OTCase_ArgI"/>
</dbReference>
<reference evidence="10 11" key="1">
    <citation type="submission" date="2011-01" db="EMBL/GenBank/DDBJ databases">
        <title>Whole genome sequence of Caldisericum exile AZM16c01.</title>
        <authorList>
            <person name="Narita-Yamada S."/>
            <person name="Kawakoshi A."/>
            <person name="Nakamura S."/>
            <person name="Sasagawa M."/>
            <person name="Fukada J."/>
            <person name="Sekine M."/>
            <person name="Kato Y."/>
            <person name="Fukai R."/>
            <person name="Sasaki K."/>
            <person name="Hanamaki A."/>
            <person name="Narita H."/>
            <person name="Konno Y."/>
            <person name="Mori K."/>
            <person name="Yamazaki S."/>
            <person name="Suzuki K."/>
            <person name="Fujita N."/>
        </authorList>
    </citation>
    <scope>NUCLEOTIDE SEQUENCE [LARGE SCALE GENOMIC DNA]</scope>
    <source>
        <strain evidence="11">DSM 21853 / NBRC 104410 / AZM16c01</strain>
    </source>
</reference>
<dbReference type="InterPro" id="IPR006130">
    <property type="entry name" value="Asp/Orn_carbamoylTrfase"/>
</dbReference>
<comment type="subcellular location">
    <subcellularLocation>
        <location evidence="6">Cytoplasm</location>
    </subcellularLocation>
</comment>
<keyword evidence="4 6" id="KW-0808">Transferase</keyword>
<evidence type="ECO:0000313" key="10">
    <source>
        <dbReference type="EMBL" id="BAL81093.1"/>
    </source>
</evidence>
<evidence type="ECO:0000259" key="9">
    <source>
        <dbReference type="Pfam" id="PF02729"/>
    </source>
</evidence>
<dbReference type="GO" id="GO:0005737">
    <property type="term" value="C:cytoplasm"/>
    <property type="evidence" value="ECO:0007669"/>
    <property type="project" value="UniProtKB-SubCell"/>
</dbReference>
<dbReference type="KEGG" id="cex:CSE_09670"/>
<feature type="binding site" evidence="6">
    <location>
        <begin position="234"/>
        <end position="235"/>
    </location>
    <ligand>
        <name>L-ornithine</name>
        <dbReference type="ChEBI" id="CHEBI:46911"/>
    </ligand>
</feature>
<dbReference type="InterPro" id="IPR002292">
    <property type="entry name" value="Orn/put_carbamltrans"/>
</dbReference>
<dbReference type="GO" id="GO:0016597">
    <property type="term" value="F:amino acid binding"/>
    <property type="evidence" value="ECO:0007669"/>
    <property type="project" value="InterPro"/>
</dbReference>
<feature type="domain" description="Aspartate/ornithine carbamoyltransferase Asp/Orn-binding" evidence="8">
    <location>
        <begin position="154"/>
        <end position="308"/>
    </location>
</feature>
<comment type="catalytic activity">
    <reaction evidence="5 6">
        <text>carbamoyl phosphate + L-ornithine = L-citrulline + phosphate + H(+)</text>
        <dbReference type="Rhea" id="RHEA:19513"/>
        <dbReference type="ChEBI" id="CHEBI:15378"/>
        <dbReference type="ChEBI" id="CHEBI:43474"/>
        <dbReference type="ChEBI" id="CHEBI:46911"/>
        <dbReference type="ChEBI" id="CHEBI:57743"/>
        <dbReference type="ChEBI" id="CHEBI:58228"/>
        <dbReference type="EC" id="2.1.3.3"/>
    </reaction>
</comment>
<gene>
    <name evidence="10" type="primary">argF</name>
    <name evidence="10" type="ordered locus">CSE_09670</name>
</gene>
<dbReference type="OrthoDB" id="9802587at2"/>
<dbReference type="Pfam" id="PF00185">
    <property type="entry name" value="OTCace"/>
    <property type="match status" value="1"/>
</dbReference>
<feature type="binding site" evidence="6">
    <location>
        <begin position="135"/>
        <end position="138"/>
    </location>
    <ligand>
        <name>carbamoyl phosphate</name>
        <dbReference type="ChEBI" id="CHEBI:58228"/>
    </ligand>
</feature>
<keyword evidence="11" id="KW-1185">Reference proteome</keyword>
<dbReference type="HAMAP" id="MF_01109">
    <property type="entry name" value="OTCase"/>
    <property type="match status" value="1"/>
</dbReference>
<feature type="binding site" evidence="6">
    <location>
        <position position="166"/>
    </location>
    <ligand>
        <name>L-ornithine</name>
        <dbReference type="ChEBI" id="CHEBI:46911"/>
    </ligand>
</feature>
<dbReference type="EMBL" id="AP012051">
    <property type="protein sequence ID" value="BAL81093.1"/>
    <property type="molecule type" value="Genomic_DNA"/>
</dbReference>
<dbReference type="PRINTS" id="PR00100">
    <property type="entry name" value="AOTCASE"/>
</dbReference>
<feature type="binding site" evidence="6">
    <location>
        <position position="108"/>
    </location>
    <ligand>
        <name>carbamoyl phosphate</name>
        <dbReference type="ChEBI" id="CHEBI:58228"/>
    </ligand>
</feature>
<dbReference type="PRINTS" id="PR00102">
    <property type="entry name" value="OTCASE"/>
</dbReference>
<dbReference type="GO" id="GO:0042450">
    <property type="term" value="P:L-arginine biosynthetic process via ornithine"/>
    <property type="evidence" value="ECO:0007669"/>
    <property type="project" value="UniProtKB-UniRule"/>
</dbReference>
<organism evidence="10 11">
    <name type="scientific">Caldisericum exile (strain DSM 21853 / NBRC 104410 / AZM16c01)</name>
    <dbReference type="NCBI Taxonomy" id="511051"/>
    <lineage>
        <taxon>Bacteria</taxon>
        <taxon>Pseudomonadati</taxon>
        <taxon>Caldisericota/Cryosericota group</taxon>
        <taxon>Caldisericota</taxon>
        <taxon>Caldisericia</taxon>
        <taxon>Caldisericales</taxon>
        <taxon>Caldisericaceae</taxon>
        <taxon>Caldisericum</taxon>
    </lineage>
</organism>